<comment type="subcellular location">
    <subcellularLocation>
        <location evidence="1">Cell envelope</location>
    </subcellularLocation>
</comment>
<keyword evidence="7 13" id="KW-0408">Iron</keyword>
<keyword evidence="18" id="KW-1185">Reference proteome</keyword>
<evidence type="ECO:0000256" key="9">
    <source>
        <dbReference type="ARBA" id="ARBA00025737"/>
    </source>
</evidence>
<evidence type="ECO:0000256" key="14">
    <source>
        <dbReference type="SAM" id="MobiDB-lite"/>
    </source>
</evidence>
<comment type="caution">
    <text evidence="17">The sequence shown here is derived from an EMBL/GenBank/DDBJ whole genome shotgun (WGS) entry which is preliminary data.</text>
</comment>
<dbReference type="PROSITE" id="PS51404">
    <property type="entry name" value="DYP_PEROXIDASE"/>
    <property type="match status" value="1"/>
</dbReference>
<dbReference type="InterPro" id="IPR006313">
    <property type="entry name" value="EfeB/EfeN"/>
</dbReference>
<evidence type="ECO:0000256" key="6">
    <source>
        <dbReference type="ARBA" id="ARBA00023002"/>
    </source>
</evidence>
<evidence type="ECO:0000256" key="10">
    <source>
        <dbReference type="ARBA" id="ARBA00033771"/>
    </source>
</evidence>
<comment type="similarity">
    <text evidence="9 13">Belongs to the DyP-type peroxidase family.</text>
</comment>
<dbReference type="PANTHER" id="PTHR30521:SF4">
    <property type="entry name" value="DEFERROCHELATASE"/>
    <property type="match status" value="1"/>
</dbReference>
<evidence type="ECO:0000256" key="3">
    <source>
        <dbReference type="ARBA" id="ARBA00022617"/>
    </source>
</evidence>
<dbReference type="SUPFAM" id="SSF54909">
    <property type="entry name" value="Dimeric alpha+beta barrel"/>
    <property type="match status" value="1"/>
</dbReference>
<comment type="catalytic activity">
    <reaction evidence="12">
        <text>heme b + 2 H(+) = protoporphyrin IX + Fe(2+)</text>
        <dbReference type="Rhea" id="RHEA:22584"/>
        <dbReference type="ChEBI" id="CHEBI:15378"/>
        <dbReference type="ChEBI" id="CHEBI:29033"/>
        <dbReference type="ChEBI" id="CHEBI:57306"/>
        <dbReference type="ChEBI" id="CHEBI:60344"/>
        <dbReference type="EC" id="4.98.1.1"/>
    </reaction>
    <physiologicalReaction direction="left-to-right" evidence="12">
        <dbReference type="Rhea" id="RHEA:22585"/>
    </physiologicalReaction>
</comment>
<keyword evidence="5" id="KW-0732">Signal</keyword>
<reference evidence="17" key="1">
    <citation type="submission" date="2022-06" db="EMBL/GenBank/DDBJ databases">
        <title>Draft genome sequence of Streptomyces sp. RB6PN25 isolated from peat swamp forest in Thailand.</title>
        <authorList>
            <person name="Duangmal K."/>
            <person name="Klaysubun C."/>
        </authorList>
    </citation>
    <scope>NUCLEOTIDE SEQUENCE</scope>
    <source>
        <strain evidence="17">RB6PN25</strain>
    </source>
</reference>
<protein>
    <recommendedName>
        <fullName evidence="10 13">Deferrochelatase</fullName>
        <ecNumber evidence="13">1.11.1.-</ecNumber>
    </recommendedName>
    <alternativeName>
        <fullName evidence="11 13">Peroxidase EfeB</fullName>
    </alternativeName>
</protein>
<keyword evidence="3 13" id="KW-0349">Heme</keyword>
<evidence type="ECO:0000313" key="18">
    <source>
        <dbReference type="Proteomes" id="UP001057702"/>
    </source>
</evidence>
<dbReference type="EC" id="1.11.1.-" evidence="13"/>
<comment type="function">
    <text evidence="13">Involved in the recovery of exogenous heme iron. Extracts iron from heme while preserving the protoporphyrin ring intact.</text>
</comment>
<evidence type="ECO:0000256" key="8">
    <source>
        <dbReference type="ARBA" id="ARBA00023239"/>
    </source>
</evidence>
<evidence type="ECO:0000256" key="5">
    <source>
        <dbReference type="ARBA" id="ARBA00022729"/>
    </source>
</evidence>
<evidence type="ECO:0000256" key="4">
    <source>
        <dbReference type="ARBA" id="ARBA00022723"/>
    </source>
</evidence>
<dbReference type="InterPro" id="IPR048327">
    <property type="entry name" value="Dyp_perox_N"/>
</dbReference>
<sequence>MTDQHSISRRRLLSTAGAAGAAGLAVGGAGGVLGSTAAHHSTPLTAVGSTMVPFHGTHQAGITTPAQARGHIVAFDLAPGADRKAAAGLMRRWSAAAEAMTAGRTPAGDDQIALDAGPCSLTVTFGFGASFFPKAGLADHAPAALVPMPAFPSDAIDPKQSNGDLWIQIGADDPLVAFHALRILQKEAAGVATPRWQMNGFNRTPGATARPMTVRNLMGQIDGTNNPKPTDKDFDAKIFVPDKSGPQAWMNGGSYAVVRRIRMLLDPWDDLTETEQEQVIGRRKSNGAPLSAPAPTGIETTPVDLEKVNPDGSLAIPGDAHIRVAAAQSNAGATILRRAFSYHDGYRADGSPDAGLLFICWQADPTTGFIQIQLKLDGSDHLTRFIRHESSAIFAVPGGAQPGEYVGQHLLEA</sequence>
<keyword evidence="2 13" id="KW-0575">Peroxidase</keyword>
<dbReference type="PANTHER" id="PTHR30521">
    <property type="entry name" value="DEFERROCHELATASE/PEROXIDASE"/>
    <property type="match status" value="1"/>
</dbReference>
<dbReference type="RefSeq" id="WP_255919970.1">
    <property type="nucleotide sequence ID" value="NZ_JANFNG010000006.1"/>
</dbReference>
<evidence type="ECO:0000256" key="2">
    <source>
        <dbReference type="ARBA" id="ARBA00022559"/>
    </source>
</evidence>
<keyword evidence="6 13" id="KW-0560">Oxidoreductase</keyword>
<gene>
    <name evidence="17" type="primary">efeB</name>
    <name evidence="17" type="ORF">NGB36_10730</name>
</gene>
<feature type="region of interest" description="Disordered" evidence="14">
    <location>
        <begin position="279"/>
        <end position="300"/>
    </location>
</feature>
<evidence type="ECO:0000259" key="16">
    <source>
        <dbReference type="Pfam" id="PF20628"/>
    </source>
</evidence>
<evidence type="ECO:0000256" key="1">
    <source>
        <dbReference type="ARBA" id="ARBA00004196"/>
    </source>
</evidence>
<dbReference type="InterPro" id="IPR006314">
    <property type="entry name" value="Dyp_peroxidase"/>
</dbReference>
<proteinExistence type="inferred from homology"/>
<evidence type="ECO:0000256" key="13">
    <source>
        <dbReference type="RuleBase" id="RU365017"/>
    </source>
</evidence>
<dbReference type="GO" id="GO:0016829">
    <property type="term" value="F:lyase activity"/>
    <property type="evidence" value="ECO:0007669"/>
    <property type="project" value="UniProtKB-KW"/>
</dbReference>
<comment type="cofactor">
    <cofactor evidence="13">
        <name>heme b</name>
        <dbReference type="ChEBI" id="CHEBI:60344"/>
    </cofactor>
    <text evidence="13">Binds 1 heme b (iron(II)-protoporphyrin IX) group non-covalently per subunit.</text>
</comment>
<evidence type="ECO:0000256" key="7">
    <source>
        <dbReference type="ARBA" id="ARBA00023004"/>
    </source>
</evidence>
<feature type="domain" description="Dyp-type peroxidase C-terminal" evidence="16">
    <location>
        <begin position="214"/>
        <end position="400"/>
    </location>
</feature>
<dbReference type="Pfam" id="PF04261">
    <property type="entry name" value="Dyp_perox_N"/>
    <property type="match status" value="1"/>
</dbReference>
<organism evidence="17 18">
    <name type="scientific">Streptomyces humicola</name>
    <dbReference type="NCBI Taxonomy" id="2953240"/>
    <lineage>
        <taxon>Bacteria</taxon>
        <taxon>Bacillati</taxon>
        <taxon>Actinomycetota</taxon>
        <taxon>Actinomycetes</taxon>
        <taxon>Kitasatosporales</taxon>
        <taxon>Streptomycetaceae</taxon>
        <taxon>Streptomyces</taxon>
    </lineage>
</organism>
<dbReference type="PROSITE" id="PS51318">
    <property type="entry name" value="TAT"/>
    <property type="match status" value="1"/>
</dbReference>
<keyword evidence="4 13" id="KW-0479">Metal-binding</keyword>
<keyword evidence="8 17" id="KW-0456">Lyase</keyword>
<accession>A0ABT1PTQ7</accession>
<dbReference type="Proteomes" id="UP001057702">
    <property type="component" value="Unassembled WGS sequence"/>
</dbReference>
<evidence type="ECO:0000256" key="12">
    <source>
        <dbReference type="ARBA" id="ARBA00048856"/>
    </source>
</evidence>
<dbReference type="InterPro" id="IPR011008">
    <property type="entry name" value="Dimeric_a/b-barrel"/>
</dbReference>
<dbReference type="NCBIfam" id="TIGR01413">
    <property type="entry name" value="Dyp_perox_fam"/>
    <property type="match status" value="1"/>
</dbReference>
<dbReference type="NCBIfam" id="TIGR01412">
    <property type="entry name" value="tat_substr_1"/>
    <property type="match status" value="1"/>
</dbReference>
<name>A0ABT1PTQ7_9ACTN</name>
<evidence type="ECO:0000259" key="15">
    <source>
        <dbReference type="Pfam" id="PF04261"/>
    </source>
</evidence>
<dbReference type="Pfam" id="PF20628">
    <property type="entry name" value="Dyp_perox_C"/>
    <property type="match status" value="1"/>
</dbReference>
<evidence type="ECO:0000313" key="17">
    <source>
        <dbReference type="EMBL" id="MCQ4081063.1"/>
    </source>
</evidence>
<dbReference type="InterPro" id="IPR048328">
    <property type="entry name" value="Dyp_perox_C"/>
</dbReference>
<feature type="domain" description="Dyp-type peroxidase N-terminal" evidence="15">
    <location>
        <begin position="59"/>
        <end position="202"/>
    </location>
</feature>
<evidence type="ECO:0000256" key="11">
    <source>
        <dbReference type="ARBA" id="ARBA00033775"/>
    </source>
</evidence>
<dbReference type="EMBL" id="JANFNG010000006">
    <property type="protein sequence ID" value="MCQ4081063.1"/>
    <property type="molecule type" value="Genomic_DNA"/>
</dbReference>
<dbReference type="InterPro" id="IPR006311">
    <property type="entry name" value="TAT_signal"/>
</dbReference>